<dbReference type="SMART" id="SM00028">
    <property type="entry name" value="TPR"/>
    <property type="match status" value="6"/>
</dbReference>
<dbReference type="SUPFAM" id="SSF52540">
    <property type="entry name" value="P-loop containing nucleoside triphosphate hydrolases"/>
    <property type="match status" value="1"/>
</dbReference>
<proteinExistence type="inferred from homology"/>
<dbReference type="InterPro" id="IPR002182">
    <property type="entry name" value="NB-ARC"/>
</dbReference>
<organism evidence="8 9">
    <name type="scientific">Cryptosporangium minutisporangium</name>
    <dbReference type="NCBI Taxonomy" id="113569"/>
    <lineage>
        <taxon>Bacteria</taxon>
        <taxon>Bacillati</taxon>
        <taxon>Actinomycetota</taxon>
        <taxon>Actinomycetes</taxon>
        <taxon>Cryptosporangiales</taxon>
        <taxon>Cryptosporangiaceae</taxon>
        <taxon>Cryptosporangium</taxon>
    </lineage>
</organism>
<dbReference type="InterPro" id="IPR019734">
    <property type="entry name" value="TPR_rpt"/>
</dbReference>
<protein>
    <submittedName>
        <fullName evidence="8">BTAD domain-containing putative transcriptional regulator</fullName>
    </submittedName>
</protein>
<evidence type="ECO:0000256" key="5">
    <source>
        <dbReference type="ARBA" id="ARBA00023163"/>
    </source>
</evidence>
<dbReference type="Gene3D" id="1.10.10.10">
    <property type="entry name" value="Winged helix-like DNA-binding domain superfamily/Winged helix DNA-binding domain"/>
    <property type="match status" value="1"/>
</dbReference>
<dbReference type="InterPro" id="IPR005158">
    <property type="entry name" value="BTAD"/>
</dbReference>
<gene>
    <name evidence="8" type="ORF">GCM10020369_36670</name>
</gene>
<evidence type="ECO:0000313" key="8">
    <source>
        <dbReference type="EMBL" id="GAA3388852.1"/>
    </source>
</evidence>
<sequence length="1011" mass="108918">MLRCRCLGTLEVRNGDQWRPIRGGRARALLAVLVRHRREHVSVGRLADEVWDGRPPPSAGTLVRGYVSALRRAFGADGARVIVGHGGGYRLDLPPDAVDVDLFDALCSDGETALRRGDPEGAALLLSDALALHRGPACADVPRTRTLTAFVDGVEERRLVAVEARIEAELGCSRHTEVLGELCRLVAEHPTRERLLAQWMRALHADGRQAEALDVYLAIHKRLVEQRGIDPGPELRAAHRMILAAEDAPAPRTRDALPDVRGTGWTGPSQAPAGISDFTGRDTELAHCLKVLTEAEARALRVVAISGRAGVGKSALAVTLTHGLRAWYPDGQLYVDLTRETSRSVEPADVLGMFLRAVGVPGSAVPDRTDERAALLRSIVADRRLLIVLENATDERRIRALLPGGVGCAVLVTSRIRLSALEGAHFVELDVFTQEEALALFERIVGTERVHDQIDAAQRLLALCGRLPLAVRIMAARIASAPETSLEWFVERLADEHRRLDELRLHDLDVRASIGAGYALLSSRQRRVLRMLAVLDLAAFPGWLAAVVTGLDESAADEAVDVLVEQRLLDVAGPDSSGRPRYRFHALVRPFAREQAATDPDLAPPTVLERAVGGWLTLADQANARLPARTLAAIPEVTPAAPLPESVLAGVARAPFAWFEAERESIGELVAQSVEIGRADLAWTLAAAAHSCYELRDFTDDGSRVHRLALRACQVAGDTLGEAVMNRNLADLYTTKPGSDITEKLAHAERALELFRAAQHAPGEADALYLAATVHRLLGAADRVESCLDASLEVASRVGYRLGEVHVWQLRGILRRQQGRQADAIAAADRALAVARELGSSRDESVLLGLIGLAHRDQGDLVRAEAALAEAVAISEDTGDPVQLAFLCAHLGGVYVDTDDVRAQQVLERGLALSTTSRSEFGQAMALYGLGRLALRCGAPRRAVARFTEAVTLHRTASNLQAEAKALAGLASAWLLAGNPVEARASGLAAREIFRPGLPAAGDPSSREPRR</sequence>
<dbReference type="Pfam" id="PF00931">
    <property type="entry name" value="NB-ARC"/>
    <property type="match status" value="1"/>
</dbReference>
<dbReference type="EMBL" id="BAAAYN010000023">
    <property type="protein sequence ID" value="GAA3388852.1"/>
    <property type="molecule type" value="Genomic_DNA"/>
</dbReference>
<dbReference type="InterPro" id="IPR042197">
    <property type="entry name" value="Apaf_helical"/>
</dbReference>
<dbReference type="RefSeq" id="WP_345729343.1">
    <property type="nucleotide sequence ID" value="NZ_BAAAYN010000023.1"/>
</dbReference>
<dbReference type="PANTHER" id="PTHR35807">
    <property type="entry name" value="TRANSCRIPTIONAL REGULATOR REDD-RELATED"/>
    <property type="match status" value="1"/>
</dbReference>
<feature type="domain" description="OmpR/PhoB-type" evidence="7">
    <location>
        <begin position="1"/>
        <end position="93"/>
    </location>
</feature>
<keyword evidence="9" id="KW-1185">Reference proteome</keyword>
<name>A0ABP6SZP3_9ACTN</name>
<dbReference type="Gene3D" id="1.25.40.10">
    <property type="entry name" value="Tetratricopeptide repeat domain"/>
    <property type="match status" value="3"/>
</dbReference>
<dbReference type="Proteomes" id="UP001501676">
    <property type="component" value="Unassembled WGS sequence"/>
</dbReference>
<dbReference type="InterPro" id="IPR051677">
    <property type="entry name" value="AfsR-DnrI-RedD_regulator"/>
</dbReference>
<dbReference type="SMART" id="SM00862">
    <property type="entry name" value="Trans_reg_C"/>
    <property type="match status" value="1"/>
</dbReference>
<dbReference type="CDD" id="cd15831">
    <property type="entry name" value="BTAD"/>
    <property type="match status" value="1"/>
</dbReference>
<accession>A0ABP6SZP3</accession>
<dbReference type="InterPro" id="IPR016032">
    <property type="entry name" value="Sig_transdc_resp-reg_C-effctor"/>
</dbReference>
<keyword evidence="3" id="KW-0805">Transcription regulation</keyword>
<dbReference type="InterPro" id="IPR011990">
    <property type="entry name" value="TPR-like_helical_dom_sf"/>
</dbReference>
<dbReference type="Gene3D" id="3.40.50.300">
    <property type="entry name" value="P-loop containing nucleotide triphosphate hydrolases"/>
    <property type="match status" value="1"/>
</dbReference>
<dbReference type="SMART" id="SM01043">
    <property type="entry name" value="BTAD"/>
    <property type="match status" value="1"/>
</dbReference>
<dbReference type="InterPro" id="IPR036388">
    <property type="entry name" value="WH-like_DNA-bd_sf"/>
</dbReference>
<dbReference type="SUPFAM" id="SSF48452">
    <property type="entry name" value="TPR-like"/>
    <property type="match status" value="3"/>
</dbReference>
<dbReference type="PROSITE" id="PS51755">
    <property type="entry name" value="OMPR_PHOB"/>
    <property type="match status" value="1"/>
</dbReference>
<dbReference type="Gene3D" id="1.10.8.430">
    <property type="entry name" value="Helical domain of apoptotic protease-activating factors"/>
    <property type="match status" value="1"/>
</dbReference>
<evidence type="ECO:0000256" key="4">
    <source>
        <dbReference type="ARBA" id="ARBA00023125"/>
    </source>
</evidence>
<comment type="similarity">
    <text evidence="1">Belongs to the AfsR/DnrI/RedD regulatory family.</text>
</comment>
<evidence type="ECO:0000259" key="7">
    <source>
        <dbReference type="PROSITE" id="PS51755"/>
    </source>
</evidence>
<keyword evidence="2" id="KW-0677">Repeat</keyword>
<evidence type="ECO:0000256" key="3">
    <source>
        <dbReference type="ARBA" id="ARBA00023015"/>
    </source>
</evidence>
<comment type="caution">
    <text evidence="8">The sequence shown here is derived from an EMBL/GenBank/DDBJ whole genome shotgun (WGS) entry which is preliminary data.</text>
</comment>
<keyword evidence="4 6" id="KW-0238">DNA-binding</keyword>
<dbReference type="InterPro" id="IPR001867">
    <property type="entry name" value="OmpR/PhoB-type_DNA-bd"/>
</dbReference>
<evidence type="ECO:0000256" key="1">
    <source>
        <dbReference type="ARBA" id="ARBA00005820"/>
    </source>
</evidence>
<dbReference type="Pfam" id="PF00486">
    <property type="entry name" value="Trans_reg_C"/>
    <property type="match status" value="1"/>
</dbReference>
<reference evidence="9" key="1">
    <citation type="journal article" date="2019" name="Int. J. Syst. Evol. Microbiol.">
        <title>The Global Catalogue of Microorganisms (GCM) 10K type strain sequencing project: providing services to taxonomists for standard genome sequencing and annotation.</title>
        <authorList>
            <consortium name="The Broad Institute Genomics Platform"/>
            <consortium name="The Broad Institute Genome Sequencing Center for Infectious Disease"/>
            <person name="Wu L."/>
            <person name="Ma J."/>
        </authorList>
    </citation>
    <scope>NUCLEOTIDE SEQUENCE [LARGE SCALE GENOMIC DNA]</scope>
    <source>
        <strain evidence="9">JCM 9458</strain>
    </source>
</reference>
<evidence type="ECO:0000313" key="9">
    <source>
        <dbReference type="Proteomes" id="UP001501676"/>
    </source>
</evidence>
<keyword evidence="5" id="KW-0804">Transcription</keyword>
<dbReference type="PRINTS" id="PR00364">
    <property type="entry name" value="DISEASERSIST"/>
</dbReference>
<evidence type="ECO:0000256" key="6">
    <source>
        <dbReference type="PROSITE-ProRule" id="PRU01091"/>
    </source>
</evidence>
<dbReference type="SUPFAM" id="SSF46894">
    <property type="entry name" value="C-terminal effector domain of the bipartite response regulators"/>
    <property type="match status" value="1"/>
</dbReference>
<dbReference type="PANTHER" id="PTHR35807:SF1">
    <property type="entry name" value="TRANSCRIPTIONAL REGULATOR REDD"/>
    <property type="match status" value="1"/>
</dbReference>
<feature type="DNA-binding region" description="OmpR/PhoB-type" evidence="6">
    <location>
        <begin position="1"/>
        <end position="93"/>
    </location>
</feature>
<dbReference type="Pfam" id="PF03704">
    <property type="entry name" value="BTAD"/>
    <property type="match status" value="1"/>
</dbReference>
<dbReference type="InterPro" id="IPR027417">
    <property type="entry name" value="P-loop_NTPase"/>
</dbReference>
<evidence type="ECO:0000256" key="2">
    <source>
        <dbReference type="ARBA" id="ARBA00022737"/>
    </source>
</evidence>